<feature type="domain" description="Rad50/SbcC-type AAA" evidence="2">
    <location>
        <begin position="6"/>
        <end position="65"/>
    </location>
</feature>
<evidence type="ECO:0000313" key="4">
    <source>
        <dbReference type="Proteomes" id="UP000694300"/>
    </source>
</evidence>
<dbReference type="InterPro" id="IPR017599">
    <property type="entry name" value="DNA_S_DndD"/>
</dbReference>
<proteinExistence type="predicted"/>
<dbReference type="EMBL" id="JADQDF010000002">
    <property type="protein sequence ID" value="MBW0132524.1"/>
    <property type="molecule type" value="Genomic_DNA"/>
</dbReference>
<keyword evidence="1" id="KW-0175">Coiled coil</keyword>
<accession>A0ABS6UL42</accession>
<evidence type="ECO:0000313" key="3">
    <source>
        <dbReference type="EMBL" id="MBW0132524.1"/>
    </source>
</evidence>
<dbReference type="RefSeq" id="WP_218589622.1">
    <property type="nucleotide sequence ID" value="NZ_JADQDE010000108.1"/>
</dbReference>
<organism evidence="3 4">
    <name type="scientific">Pseudonocardia oceani</name>
    <dbReference type="NCBI Taxonomy" id="2792013"/>
    <lineage>
        <taxon>Bacteria</taxon>
        <taxon>Bacillati</taxon>
        <taxon>Actinomycetota</taxon>
        <taxon>Actinomycetes</taxon>
        <taxon>Pseudonocardiales</taxon>
        <taxon>Pseudonocardiaceae</taxon>
        <taxon>Pseudonocardia</taxon>
    </lineage>
</organism>
<name>A0ABS6UL42_9PSEU</name>
<dbReference type="Proteomes" id="UP000694300">
    <property type="component" value="Unassembled WGS sequence"/>
</dbReference>
<feature type="coiled-coil region" evidence="1">
    <location>
        <begin position="392"/>
        <end position="419"/>
    </location>
</feature>
<dbReference type="PANTHER" id="PTHR32114:SF2">
    <property type="entry name" value="ABC TRANSPORTER ABCH.3"/>
    <property type="match status" value="1"/>
</dbReference>
<evidence type="ECO:0000259" key="2">
    <source>
        <dbReference type="Pfam" id="PF13476"/>
    </source>
</evidence>
<gene>
    <name evidence="3" type="primary">dndD</name>
    <name evidence="3" type="ORF">I4I82_33295</name>
</gene>
<comment type="caution">
    <text evidence="3">The sequence shown here is derived from an EMBL/GenBank/DDBJ whole genome shotgun (WGS) entry which is preliminary data.</text>
</comment>
<dbReference type="InterPro" id="IPR038729">
    <property type="entry name" value="Rad50/SbcC_AAA"/>
</dbReference>
<reference evidence="3 4" key="1">
    <citation type="submission" date="2020-11" db="EMBL/GenBank/DDBJ databases">
        <title>Pseudonocardia abyssalis sp. nov. and Pseudonocardia oceani sp. nov., description and phylogenomic analysis of two novel actinomycetes isolated from the deep Southern Ocean.</title>
        <authorList>
            <person name="Parra J."/>
        </authorList>
    </citation>
    <scope>NUCLEOTIDE SEQUENCE [LARGE SCALE GENOMIC DNA]</scope>
    <source>
        <strain evidence="4">KRD185</strain>
    </source>
</reference>
<keyword evidence="4" id="KW-1185">Reference proteome</keyword>
<protein>
    <submittedName>
        <fullName evidence="3">DNA sulfur modification protein DndD</fullName>
    </submittedName>
</protein>
<sequence>MILDELVLQDFGSFAGRQALDLTPRDDRPVIVIAALNGSGKTTVLEALQLALYGPLAPTSVRRGAAHEAYLSRMIHRGADRAAGAGVELAFRAHVAGVQRAFRIRRSWWTTPGGRLKEELRVLVDGHHDPAITRAWAEHVEQLVPRGVAGLFFFDGEQIEALADLETSRDLVETAVSGLLGLDLIDRLVGDLDVLERRKRTAAVADDDQPRIDSLARWVESLRAEEGEARHQFDEATGQLVSARVALERVEDRLAREGGAAHDERASREAAAAVTAADLAAAEHRLLEANSGLTPLLLVAGLLDEVARQSRAEQTQAEDQALARRLSQRDQQLLAQIATLVADQHADETARATIVDWLRHDRTTRSRRHIPVVLGCEASVAIEAESLAGGGLNDLRLQVAELLTDVEAAREAWEQAQRALAAVPSADALAELLAQRDQARDTVAVTTVAVGEREVALTRARAGRERAETRRAAALTEVTRDRLQAEDAARLLDHAVRARGTLRRLREAATARHVQRIQACVLEAAHALLRKPDLITDVRIDPSTHALTLLGSDGQPLRPAGLSAGERQLLAVSLLWGLARAAGRPLPVVIDTPLGRLDGPHRRRLLDRYLPAASHQVVVLSTDTEVDLRALDRLQASLSHVVHLAHDPVRHATDVREGYLDIREESLA</sequence>
<evidence type="ECO:0000256" key="1">
    <source>
        <dbReference type="SAM" id="Coils"/>
    </source>
</evidence>
<dbReference type="NCBIfam" id="TIGR03185">
    <property type="entry name" value="DNA_S_dndD"/>
    <property type="match status" value="1"/>
</dbReference>
<dbReference type="Pfam" id="PF13476">
    <property type="entry name" value="AAA_23"/>
    <property type="match status" value="1"/>
</dbReference>
<dbReference type="PANTHER" id="PTHR32114">
    <property type="entry name" value="ABC TRANSPORTER ABCH.3"/>
    <property type="match status" value="1"/>
</dbReference>